<feature type="compositionally biased region" description="Basic and acidic residues" evidence="1">
    <location>
        <begin position="174"/>
        <end position="190"/>
    </location>
</feature>
<dbReference type="Proteomes" id="UP000287447">
    <property type="component" value="Unassembled WGS sequence"/>
</dbReference>
<dbReference type="Pfam" id="PF11749">
    <property type="entry name" value="DUF3305"/>
    <property type="match status" value="1"/>
</dbReference>
<sequence length="207" mass="23081">MTGARVGRVDVSELNSGANPGSELKDELPVGIVAEKRRIDHPWQEFKWLPVAVVPGAGPNDGWLKTGGGDGYEQFLIGTLTVEVFRKETEAYKANLSGTRPSVYVVLRTAEDPDDPEIRAVFATVSPYEAQDYLDTGEDIVEPVPLPESMAAWLQAFIDRHHVDEPFKKRKRKDFKDEEPKFGKVLHPSEQRFYKTGARDLLGEGGE</sequence>
<evidence type="ECO:0000313" key="3">
    <source>
        <dbReference type="Proteomes" id="UP000287447"/>
    </source>
</evidence>
<name>A0A437QHT2_9PROT</name>
<keyword evidence="3" id="KW-1185">Reference proteome</keyword>
<comment type="caution">
    <text evidence="2">The sequence shown here is derived from an EMBL/GenBank/DDBJ whole genome shotgun (WGS) entry which is preliminary data.</text>
</comment>
<feature type="region of interest" description="Disordered" evidence="1">
    <location>
        <begin position="1"/>
        <end position="22"/>
    </location>
</feature>
<feature type="region of interest" description="Disordered" evidence="1">
    <location>
        <begin position="169"/>
        <end position="190"/>
    </location>
</feature>
<dbReference type="AlphaFoldDB" id="A0A437QHT2"/>
<gene>
    <name evidence="2" type="ORF">EOI86_23470</name>
</gene>
<accession>A0A437QHT2</accession>
<evidence type="ECO:0000256" key="1">
    <source>
        <dbReference type="SAM" id="MobiDB-lite"/>
    </source>
</evidence>
<organism evidence="2 3">
    <name type="scientific">Hwanghaeella grinnelliae</name>
    <dbReference type="NCBI Taxonomy" id="2500179"/>
    <lineage>
        <taxon>Bacteria</taxon>
        <taxon>Pseudomonadati</taxon>
        <taxon>Pseudomonadota</taxon>
        <taxon>Alphaproteobacteria</taxon>
        <taxon>Rhodospirillales</taxon>
        <taxon>Rhodospirillaceae</taxon>
        <taxon>Hwanghaeella</taxon>
    </lineage>
</organism>
<dbReference type="EMBL" id="SADE01000004">
    <property type="protein sequence ID" value="RVU34079.1"/>
    <property type="molecule type" value="Genomic_DNA"/>
</dbReference>
<proteinExistence type="predicted"/>
<dbReference type="InterPro" id="IPR021736">
    <property type="entry name" value="DUF3305"/>
</dbReference>
<evidence type="ECO:0000313" key="2">
    <source>
        <dbReference type="EMBL" id="RVU34079.1"/>
    </source>
</evidence>
<protein>
    <submittedName>
        <fullName evidence="2">DUF3305 domain-containing protein</fullName>
    </submittedName>
</protein>
<reference evidence="3" key="1">
    <citation type="submission" date="2019-01" db="EMBL/GenBank/DDBJ databases">
        <title>Gri0909 isolated from a small marine red alga.</title>
        <authorList>
            <person name="Kim J."/>
            <person name="Jeong S.E."/>
            <person name="Jeon C.O."/>
        </authorList>
    </citation>
    <scope>NUCLEOTIDE SEQUENCE [LARGE SCALE GENOMIC DNA]</scope>
    <source>
        <strain evidence="3">Gri0909</strain>
    </source>
</reference>